<accession>A0ACD3A053</accession>
<reference evidence="1 2" key="1">
    <citation type="journal article" date="2019" name="Nat. Ecol. Evol.">
        <title>Megaphylogeny resolves global patterns of mushroom evolution.</title>
        <authorList>
            <person name="Varga T."/>
            <person name="Krizsan K."/>
            <person name="Foldi C."/>
            <person name="Dima B."/>
            <person name="Sanchez-Garcia M."/>
            <person name="Sanchez-Ramirez S."/>
            <person name="Szollosi G.J."/>
            <person name="Szarkandi J.G."/>
            <person name="Papp V."/>
            <person name="Albert L."/>
            <person name="Andreopoulos W."/>
            <person name="Angelini C."/>
            <person name="Antonin V."/>
            <person name="Barry K.W."/>
            <person name="Bougher N.L."/>
            <person name="Buchanan P."/>
            <person name="Buyck B."/>
            <person name="Bense V."/>
            <person name="Catcheside P."/>
            <person name="Chovatia M."/>
            <person name="Cooper J."/>
            <person name="Damon W."/>
            <person name="Desjardin D."/>
            <person name="Finy P."/>
            <person name="Geml J."/>
            <person name="Haridas S."/>
            <person name="Hughes K."/>
            <person name="Justo A."/>
            <person name="Karasinski D."/>
            <person name="Kautmanova I."/>
            <person name="Kiss B."/>
            <person name="Kocsube S."/>
            <person name="Kotiranta H."/>
            <person name="LaButti K.M."/>
            <person name="Lechner B.E."/>
            <person name="Liimatainen K."/>
            <person name="Lipzen A."/>
            <person name="Lukacs Z."/>
            <person name="Mihaltcheva S."/>
            <person name="Morgado L.N."/>
            <person name="Niskanen T."/>
            <person name="Noordeloos M.E."/>
            <person name="Ohm R.A."/>
            <person name="Ortiz-Santana B."/>
            <person name="Ovrebo C."/>
            <person name="Racz N."/>
            <person name="Riley R."/>
            <person name="Savchenko A."/>
            <person name="Shiryaev A."/>
            <person name="Soop K."/>
            <person name="Spirin V."/>
            <person name="Szebenyi C."/>
            <person name="Tomsovsky M."/>
            <person name="Tulloss R.E."/>
            <person name="Uehling J."/>
            <person name="Grigoriev I.V."/>
            <person name="Vagvolgyi C."/>
            <person name="Papp T."/>
            <person name="Martin F.M."/>
            <person name="Miettinen O."/>
            <person name="Hibbett D.S."/>
            <person name="Nagy L.G."/>
        </authorList>
    </citation>
    <scope>NUCLEOTIDE SEQUENCE [LARGE SCALE GENOMIC DNA]</scope>
    <source>
        <strain evidence="1 2">NL-1719</strain>
    </source>
</reference>
<protein>
    <submittedName>
        <fullName evidence="1">Uncharacterized protein</fullName>
    </submittedName>
</protein>
<gene>
    <name evidence="1" type="ORF">BDN72DRAFT_946539</name>
</gene>
<keyword evidence="2" id="KW-1185">Reference proteome</keyword>
<evidence type="ECO:0000313" key="2">
    <source>
        <dbReference type="Proteomes" id="UP000308600"/>
    </source>
</evidence>
<dbReference type="EMBL" id="ML209043">
    <property type="protein sequence ID" value="TFK59228.1"/>
    <property type="molecule type" value="Genomic_DNA"/>
</dbReference>
<name>A0ACD3A053_9AGAR</name>
<evidence type="ECO:0000313" key="1">
    <source>
        <dbReference type="EMBL" id="TFK59228.1"/>
    </source>
</evidence>
<dbReference type="Proteomes" id="UP000308600">
    <property type="component" value="Unassembled WGS sequence"/>
</dbReference>
<organism evidence="1 2">
    <name type="scientific">Pluteus cervinus</name>
    <dbReference type="NCBI Taxonomy" id="181527"/>
    <lineage>
        <taxon>Eukaryota</taxon>
        <taxon>Fungi</taxon>
        <taxon>Dikarya</taxon>
        <taxon>Basidiomycota</taxon>
        <taxon>Agaricomycotina</taxon>
        <taxon>Agaricomycetes</taxon>
        <taxon>Agaricomycetidae</taxon>
        <taxon>Agaricales</taxon>
        <taxon>Pluteineae</taxon>
        <taxon>Pluteaceae</taxon>
        <taxon>Pluteus</taxon>
    </lineage>
</organism>
<sequence length="251" mass="28623">MNELSREIHEKIFDLSTNGDLLRLSRTNKLIQYSVGRYMDTHFSFPKLLQPYFDQTEREEFVGIQNATDTLIVDSTAYHFLHRSLSLSTELALVVTEDDCALLTSFLESTDYDLTFEEDHMQDEWGTVVAKVSYFSRGGREIKVMMVDCNTTWDFVVRSATLDRWDPSGSQEWTVTGADASEVGPTLPHYFYGVGQRFIQDGKCWLMGLEPGHGLEPQHSEYSWQLVDDEDGIFAVSGTKYLDGHSSVSIR</sequence>
<proteinExistence type="predicted"/>